<protein>
    <submittedName>
        <fullName evidence="1">Uncharacterized protein</fullName>
    </submittedName>
</protein>
<dbReference type="HOGENOM" id="CLU_2275294_0_0_11"/>
<gene>
    <name evidence="1" type="ORF">Rhola_00006900</name>
</gene>
<dbReference type="Pfam" id="PF11292">
    <property type="entry name" value="DUF3093"/>
    <property type="match status" value="1"/>
</dbReference>
<evidence type="ECO:0000313" key="2">
    <source>
        <dbReference type="Proteomes" id="UP000067708"/>
    </source>
</evidence>
<proteinExistence type="predicted"/>
<evidence type="ECO:0000313" key="1">
    <source>
        <dbReference type="EMBL" id="AIC47497.1"/>
    </source>
</evidence>
<dbReference type="Proteomes" id="UP000067708">
    <property type="component" value="Chromosome"/>
</dbReference>
<sequence length="102" mass="10939">MFFNAPVIRIGNGEIAVGKARIPVGLVGAIEIAPKGPRLAARIPNLDANAYLALQNSVKGLLKMDITDKNDPTPYWVFSSRSPDKVIRAVEQAKSAVAKARV</sequence>
<dbReference type="AlphaFoldDB" id="A0A060JG03"/>
<organism evidence="1 2">
    <name type="scientific">Rhodoluna lacicola</name>
    <dbReference type="NCBI Taxonomy" id="529884"/>
    <lineage>
        <taxon>Bacteria</taxon>
        <taxon>Bacillati</taxon>
        <taxon>Actinomycetota</taxon>
        <taxon>Actinomycetes</taxon>
        <taxon>Micrococcales</taxon>
        <taxon>Microbacteriaceae</taxon>
        <taxon>Luna cluster</taxon>
        <taxon>Luna-1 subcluster</taxon>
        <taxon>Rhodoluna</taxon>
    </lineage>
</organism>
<dbReference type="KEGG" id="rla:Rhola_00006900"/>
<dbReference type="STRING" id="529884.Rhola_00006900"/>
<reference evidence="1 2" key="1">
    <citation type="journal article" date="2014" name="Int. J. Syst. Evol. Microbiol.">
        <title>Rhodoluna lacicola gen. nov., sp. nov., a planktonic freshwater bacterium with stream-lined genome.</title>
        <authorList>
            <person name="Hahn M."/>
            <person name="Schmidt J."/>
            <person name="Taipale S.J."/>
            <person name="Doolittle W.F."/>
            <person name="Koll U."/>
        </authorList>
    </citation>
    <scope>NUCLEOTIDE SEQUENCE [LARGE SCALE GENOMIC DNA]</scope>
    <source>
        <strain evidence="1 2">MWH-Ta8</strain>
    </source>
</reference>
<name>A0A060JG03_9MICO</name>
<keyword evidence="2" id="KW-1185">Reference proteome</keyword>
<dbReference type="InterPro" id="IPR021443">
    <property type="entry name" value="DUF3093"/>
</dbReference>
<dbReference type="EMBL" id="CP007490">
    <property type="protein sequence ID" value="AIC47497.1"/>
    <property type="molecule type" value="Genomic_DNA"/>
</dbReference>
<accession>A0A060JG03</accession>